<feature type="domain" description="DUF2169" evidence="2">
    <location>
        <begin position="27"/>
        <end position="288"/>
    </location>
</feature>
<dbReference type="RefSeq" id="WP_284721546.1">
    <property type="nucleotide sequence ID" value="NZ_JARZHI010000066.1"/>
</dbReference>
<evidence type="ECO:0000313" key="4">
    <source>
        <dbReference type="Proteomes" id="UP001160301"/>
    </source>
</evidence>
<name>A0ABT6P5A2_9BACT</name>
<dbReference type="Proteomes" id="UP001160301">
    <property type="component" value="Unassembled WGS sequence"/>
</dbReference>
<feature type="region of interest" description="Disordered" evidence="1">
    <location>
        <begin position="404"/>
        <end position="433"/>
    </location>
</feature>
<evidence type="ECO:0000313" key="3">
    <source>
        <dbReference type="EMBL" id="MDI1435784.1"/>
    </source>
</evidence>
<protein>
    <submittedName>
        <fullName evidence="3">DUF2169 domain-containing protein</fullName>
    </submittedName>
</protein>
<dbReference type="InterPro" id="IPR018683">
    <property type="entry name" value="DUF2169"/>
</dbReference>
<proteinExistence type="predicted"/>
<reference evidence="3 4" key="1">
    <citation type="submission" date="2023-04" db="EMBL/GenBank/DDBJ databases">
        <title>The genome sequence of Polyangium sorediatum DSM14670.</title>
        <authorList>
            <person name="Zhang X."/>
        </authorList>
    </citation>
    <scope>NUCLEOTIDE SEQUENCE [LARGE SCALE GENOMIC DNA]</scope>
    <source>
        <strain evidence="3 4">DSM 14670</strain>
    </source>
</reference>
<feature type="compositionally biased region" description="Low complexity" evidence="1">
    <location>
        <begin position="415"/>
        <end position="429"/>
    </location>
</feature>
<comment type="caution">
    <text evidence="3">The sequence shown here is derived from an EMBL/GenBank/DDBJ whole genome shotgun (WGS) entry which is preliminary data.</text>
</comment>
<sequence length="650" mass="68941">MRESAPVADVIALPASAAAAIAWRAAGHLHLTVIAKATFAFVTDADMQRAEPQPILRAEVHHGNNPSRSVRFTTDVAPYLGRADVLFTGHAYAPPERALQPLPLRLAVFDGTRPLLDKRLVAYEKAGFQRMPVVYERAWSGALGEENPLGIAQGAGEASIIDPSAPLRPAGFGPIARAWPARKRLLGATPRKALEGAIAEIPDGFDWSYFQAAPPDQRTMFLRGDEWIVLEGLSPARPHIATRLPGARGVVRIFGLSQFGVPEGHPLDLMADTLRIDGDEQRCTLVCRRSFPVAGEAALAAARIVAGIEVAGEALVWPDPRWMEQAAAPASRVTSPSVGGDDAVTVVIGKGAETVVLAGDEGASATRPILPFSRDSSRDAPAAQTSAAASTFVLPPEDGVVTASPLPFADPDTQGAPRRGPAAPIAGAPWSGQSAPRIVAPAFDAGTMMLAPEPEEVAPIVPPEPEPFAAPAPRATPAPPAVMAPIVSPGAEPPAAPAPPAATARATPPSPHDRIDLERCAAIAAELAERAASRTEILAGHGLTEESWRAAEQRWNDAVDQEVKRGAKALRDRFDAAYVAAWEAIRGPLDVKTYATLVVADEHGSLSTALDALRIRRTVWTRVKRRWEKRMVDPELAAQIKEEIARVRSA</sequence>
<accession>A0ABT6P5A2</accession>
<keyword evidence="4" id="KW-1185">Reference proteome</keyword>
<evidence type="ECO:0000259" key="2">
    <source>
        <dbReference type="Pfam" id="PF09937"/>
    </source>
</evidence>
<evidence type="ECO:0000256" key="1">
    <source>
        <dbReference type="SAM" id="MobiDB-lite"/>
    </source>
</evidence>
<organism evidence="3 4">
    <name type="scientific">Polyangium sorediatum</name>
    <dbReference type="NCBI Taxonomy" id="889274"/>
    <lineage>
        <taxon>Bacteria</taxon>
        <taxon>Pseudomonadati</taxon>
        <taxon>Myxococcota</taxon>
        <taxon>Polyangia</taxon>
        <taxon>Polyangiales</taxon>
        <taxon>Polyangiaceae</taxon>
        <taxon>Polyangium</taxon>
    </lineage>
</organism>
<dbReference type="Pfam" id="PF09937">
    <property type="entry name" value="DUF2169"/>
    <property type="match status" value="1"/>
</dbReference>
<dbReference type="EMBL" id="JARZHI010000066">
    <property type="protein sequence ID" value="MDI1435784.1"/>
    <property type="molecule type" value="Genomic_DNA"/>
</dbReference>
<gene>
    <name evidence="3" type="ORF">QHF89_40140</name>
</gene>
<feature type="compositionally biased region" description="Pro residues" evidence="1">
    <location>
        <begin position="491"/>
        <end position="500"/>
    </location>
</feature>
<feature type="region of interest" description="Disordered" evidence="1">
    <location>
        <begin position="488"/>
        <end position="513"/>
    </location>
</feature>